<gene>
    <name evidence="1" type="ORF">BDDG_13103</name>
</gene>
<dbReference type="Proteomes" id="UP000007802">
    <property type="component" value="Unassembled WGS sequence"/>
</dbReference>
<sequence length="61" mass="6642">MSRLRPSSQDEVGAVLSCALKYNFSGYLGLLGQAIRAGGEMAWGEDARWINTSFISVLPSY</sequence>
<name>A0A0J9ES59_AJEDA</name>
<protein>
    <submittedName>
        <fullName evidence="1">Uncharacterized protein</fullName>
    </submittedName>
</protein>
<reference evidence="1" key="1">
    <citation type="submission" date="2010-03" db="EMBL/GenBank/DDBJ databases">
        <title>Annotation of Blastomyces dermatitidis strain ATCC 18188.</title>
        <authorList>
            <consortium name="The Broad Institute Genome Sequencing Platform"/>
            <consortium name="Broad Institute Genome Sequencing Center for Infectious Disease."/>
            <person name="Cuomo C."/>
            <person name="Klein B."/>
            <person name="Sullivan T."/>
            <person name="Heitman J."/>
            <person name="Young S."/>
            <person name="Zeng Q."/>
            <person name="Gargeya S."/>
            <person name="Alvarado L."/>
            <person name="Berlin A.M."/>
            <person name="Chapman S.B."/>
            <person name="Chen Z."/>
            <person name="Freedman E."/>
            <person name="Gellesch M."/>
            <person name="Goldberg J."/>
            <person name="Griggs A."/>
            <person name="Gujja S."/>
            <person name="Heilman E."/>
            <person name="Heiman D."/>
            <person name="Howarth C."/>
            <person name="Mehta T."/>
            <person name="Neiman D."/>
            <person name="Pearson M."/>
            <person name="Roberts A."/>
            <person name="Saif S."/>
            <person name="Shea T."/>
            <person name="Shenoy N."/>
            <person name="Sisk P."/>
            <person name="Stolte C."/>
            <person name="Sykes S."/>
            <person name="White J."/>
            <person name="Yandava C."/>
            <person name="Haas B."/>
            <person name="Nusbaum C."/>
            <person name="Birren B."/>
        </authorList>
    </citation>
    <scope>NUCLEOTIDE SEQUENCE</scope>
    <source>
        <strain evidence="1">ATCC 18188</strain>
    </source>
</reference>
<accession>A0A0J9ES59</accession>
<proteinExistence type="predicted"/>
<organism evidence="1">
    <name type="scientific">Ajellomyces dermatitidis (strain ATCC 18188 / CBS 674.68)</name>
    <name type="common">Blastomyces dermatitidis</name>
    <dbReference type="NCBI Taxonomy" id="653446"/>
    <lineage>
        <taxon>Eukaryota</taxon>
        <taxon>Fungi</taxon>
        <taxon>Dikarya</taxon>
        <taxon>Ascomycota</taxon>
        <taxon>Pezizomycotina</taxon>
        <taxon>Eurotiomycetes</taxon>
        <taxon>Eurotiomycetidae</taxon>
        <taxon>Onygenales</taxon>
        <taxon>Ajellomycetaceae</taxon>
        <taxon>Blastomyces</taxon>
    </lineage>
</organism>
<dbReference type="AlphaFoldDB" id="A0A0J9ES59"/>
<evidence type="ECO:0000313" key="1">
    <source>
        <dbReference type="EMBL" id="KMW68887.1"/>
    </source>
</evidence>
<dbReference type="EMBL" id="GG749525">
    <property type="protein sequence ID" value="KMW68887.1"/>
    <property type="molecule type" value="Genomic_DNA"/>
</dbReference>